<reference evidence="3" key="1">
    <citation type="journal article" date="2016" name="Nature">
        <title>The genome of the seagrass Zostera marina reveals angiosperm adaptation to the sea.</title>
        <authorList>
            <person name="Olsen J.L."/>
            <person name="Rouze P."/>
            <person name="Verhelst B."/>
            <person name="Lin Y.-C."/>
            <person name="Bayer T."/>
            <person name="Collen J."/>
            <person name="Dattolo E."/>
            <person name="De Paoli E."/>
            <person name="Dittami S."/>
            <person name="Maumus F."/>
            <person name="Michel G."/>
            <person name="Kersting A."/>
            <person name="Lauritano C."/>
            <person name="Lohaus R."/>
            <person name="Toepel M."/>
            <person name="Tonon T."/>
            <person name="Vanneste K."/>
            <person name="Amirebrahimi M."/>
            <person name="Brakel J."/>
            <person name="Bostroem C."/>
            <person name="Chovatia M."/>
            <person name="Grimwood J."/>
            <person name="Jenkins J.W."/>
            <person name="Jueterbock A."/>
            <person name="Mraz A."/>
            <person name="Stam W.T."/>
            <person name="Tice H."/>
            <person name="Bornberg-Bauer E."/>
            <person name="Green P.J."/>
            <person name="Pearson G.A."/>
            <person name="Procaccini G."/>
            <person name="Duarte C.M."/>
            <person name="Schmutz J."/>
            <person name="Reusch T.B.H."/>
            <person name="Van de Peer Y."/>
        </authorList>
    </citation>
    <scope>NUCLEOTIDE SEQUENCE [LARGE SCALE GENOMIC DNA]</scope>
    <source>
        <strain evidence="3">cv. Finnish</strain>
    </source>
</reference>
<protein>
    <submittedName>
        <fullName evidence="2">Uncharacterized protein</fullName>
    </submittedName>
</protein>
<proteinExistence type="predicted"/>
<feature type="signal peptide" evidence="1">
    <location>
        <begin position="1"/>
        <end position="23"/>
    </location>
</feature>
<dbReference type="AlphaFoldDB" id="A0A0K9NWZ5"/>
<keyword evidence="1" id="KW-0732">Signal</keyword>
<accession>A0A0K9NWZ5</accession>
<dbReference type="Proteomes" id="UP000036987">
    <property type="component" value="Unassembled WGS sequence"/>
</dbReference>
<organism evidence="2 3">
    <name type="scientific">Zostera marina</name>
    <name type="common">Eelgrass</name>
    <dbReference type="NCBI Taxonomy" id="29655"/>
    <lineage>
        <taxon>Eukaryota</taxon>
        <taxon>Viridiplantae</taxon>
        <taxon>Streptophyta</taxon>
        <taxon>Embryophyta</taxon>
        <taxon>Tracheophyta</taxon>
        <taxon>Spermatophyta</taxon>
        <taxon>Magnoliopsida</taxon>
        <taxon>Liliopsida</taxon>
        <taxon>Zosteraceae</taxon>
        <taxon>Zostera</taxon>
    </lineage>
</organism>
<evidence type="ECO:0000313" key="3">
    <source>
        <dbReference type="Proteomes" id="UP000036987"/>
    </source>
</evidence>
<feature type="chain" id="PRO_5005527403" evidence="1">
    <location>
        <begin position="24"/>
        <end position="102"/>
    </location>
</feature>
<evidence type="ECO:0000256" key="1">
    <source>
        <dbReference type="SAM" id="SignalP"/>
    </source>
</evidence>
<comment type="caution">
    <text evidence="2">The sequence shown here is derived from an EMBL/GenBank/DDBJ whole genome shotgun (WGS) entry which is preliminary data.</text>
</comment>
<evidence type="ECO:0000313" key="2">
    <source>
        <dbReference type="EMBL" id="KMZ61311.1"/>
    </source>
</evidence>
<keyword evidence="3" id="KW-1185">Reference proteome</keyword>
<name>A0A0K9NWZ5_ZOSMR</name>
<sequence length="102" mass="10966">MKTTAINLLCIILVATIIPYGDARHLSQDSNLGIPWFGGGFPSWSSGVNYLSFVCKEKGKCYKKTLKCPSKCFRSKNSKKHGGAGGGGGGCTFDCKKCKTYC</sequence>
<gene>
    <name evidence="2" type="ORF">ZOSMA_53G01020</name>
</gene>
<dbReference type="OrthoDB" id="1107388at2759"/>
<dbReference type="PANTHER" id="PTHR34789">
    <property type="entry name" value="EXPRESSED PROTEIN"/>
    <property type="match status" value="1"/>
</dbReference>
<dbReference type="PANTHER" id="PTHR34789:SF1">
    <property type="entry name" value="EXPRESSED PROTEIN"/>
    <property type="match status" value="1"/>
</dbReference>
<dbReference type="EMBL" id="LFYR01001508">
    <property type="protein sequence ID" value="KMZ61311.1"/>
    <property type="molecule type" value="Genomic_DNA"/>
</dbReference>